<accession>A0ABT8TD24</accession>
<dbReference type="InterPro" id="IPR014710">
    <property type="entry name" value="RmlC-like_jellyroll"/>
</dbReference>
<dbReference type="EMBL" id="JAULRT010000052">
    <property type="protein sequence ID" value="MDO3382022.1"/>
    <property type="molecule type" value="Genomic_DNA"/>
</dbReference>
<dbReference type="PANTHER" id="PTHR12461">
    <property type="entry name" value="HYPOXIA-INDUCIBLE FACTOR 1 ALPHA INHIBITOR-RELATED"/>
    <property type="match status" value="1"/>
</dbReference>
<dbReference type="InterPro" id="IPR003347">
    <property type="entry name" value="JmjC_dom"/>
</dbReference>
<dbReference type="Pfam" id="PF13621">
    <property type="entry name" value="Cupin_8"/>
    <property type="match status" value="1"/>
</dbReference>
<reference evidence="2" key="1">
    <citation type="submission" date="2023-07" db="EMBL/GenBank/DDBJ databases">
        <title>Gilvimarinus algae sp. nov., isolated from the surface of Kelp.</title>
        <authorList>
            <person name="Sun Y.Y."/>
            <person name="Gong Y."/>
            <person name="Du Z.J."/>
        </authorList>
    </citation>
    <scope>NUCLEOTIDE SEQUENCE</scope>
    <source>
        <strain evidence="2">SDUM040014</strain>
    </source>
</reference>
<proteinExistence type="predicted"/>
<dbReference type="InterPro" id="IPR041667">
    <property type="entry name" value="Cupin_8"/>
</dbReference>
<dbReference type="PANTHER" id="PTHR12461:SF105">
    <property type="entry name" value="HYPOXIA-INDUCIBLE FACTOR 1-ALPHA INHIBITOR"/>
    <property type="match status" value="1"/>
</dbReference>
<dbReference type="Proteomes" id="UP001168380">
    <property type="component" value="Unassembled WGS sequence"/>
</dbReference>
<evidence type="ECO:0000259" key="1">
    <source>
        <dbReference type="PROSITE" id="PS51184"/>
    </source>
</evidence>
<dbReference type="SUPFAM" id="SSF51197">
    <property type="entry name" value="Clavaminate synthase-like"/>
    <property type="match status" value="1"/>
</dbReference>
<dbReference type="SMART" id="SM00558">
    <property type="entry name" value="JmjC"/>
    <property type="match status" value="1"/>
</dbReference>
<name>A0ABT8TD24_9GAMM</name>
<sequence>MLPSPTPVREWHNVGRECFESDIAPLFQPAVLRGFVEHWPAVREGLRSNDALFNYLKGYATQQPVRLFLGAPEIHGRYFYTEDMRGFNFEELEGPFAAALGQFQGLIGAPDAPSIYMGATSIPSVLPGFEKDNHLEVIGDEVLPNIWIGGAATITTHFDTSDNIACALAGKRRFTLFPPEQISNLYIGPLDHTPAGQPVSMVSVSNPDLSRYPRFAQALEQAQVAELAPGDALYIPPLWWHNVDSFAPLNVLVNYWWEPLTATTGSPFDSLIHSILAVSHLPLKQRQAWRAFFDHYVFGEAAPAEHLAPEHRGILGELTPEVAEEIKTYLKHGLQAGLPPEK</sequence>
<feature type="domain" description="JmjC" evidence="1">
    <location>
        <begin position="111"/>
        <end position="272"/>
    </location>
</feature>
<comment type="caution">
    <text evidence="2">The sequence shown here is derived from an EMBL/GenBank/DDBJ whole genome shotgun (WGS) entry which is preliminary data.</text>
</comment>
<evidence type="ECO:0000313" key="3">
    <source>
        <dbReference type="Proteomes" id="UP001168380"/>
    </source>
</evidence>
<organism evidence="2 3">
    <name type="scientific">Gilvimarinus algae</name>
    <dbReference type="NCBI Taxonomy" id="3058037"/>
    <lineage>
        <taxon>Bacteria</taxon>
        <taxon>Pseudomonadati</taxon>
        <taxon>Pseudomonadota</taxon>
        <taxon>Gammaproteobacteria</taxon>
        <taxon>Cellvibrionales</taxon>
        <taxon>Cellvibrionaceae</taxon>
        <taxon>Gilvimarinus</taxon>
    </lineage>
</organism>
<gene>
    <name evidence="2" type="ORF">QWI16_07535</name>
</gene>
<protein>
    <submittedName>
        <fullName evidence="2">Cupin-like domain-containing protein</fullName>
    </submittedName>
</protein>
<dbReference type="Gene3D" id="2.60.120.10">
    <property type="entry name" value="Jelly Rolls"/>
    <property type="match status" value="1"/>
</dbReference>
<dbReference type="RefSeq" id="WP_302712185.1">
    <property type="nucleotide sequence ID" value="NZ_JAULRT010000052.1"/>
</dbReference>
<evidence type="ECO:0000313" key="2">
    <source>
        <dbReference type="EMBL" id="MDO3382022.1"/>
    </source>
</evidence>
<dbReference type="PROSITE" id="PS51184">
    <property type="entry name" value="JMJC"/>
    <property type="match status" value="1"/>
</dbReference>
<keyword evidence="3" id="KW-1185">Reference proteome</keyword>